<name>D5X9Q4_THEPJ</name>
<dbReference type="AlphaFoldDB" id="D5X9Q4"/>
<dbReference type="HOGENOM" id="CLU_2792664_0_0_9"/>
<dbReference type="EMBL" id="CP002028">
    <property type="protein sequence ID" value="ADG81125.1"/>
    <property type="molecule type" value="Genomic_DNA"/>
</dbReference>
<proteinExistence type="predicted"/>
<reference evidence="1 2" key="1">
    <citation type="submission" date="2010-05" db="EMBL/GenBank/DDBJ databases">
        <title>Complete sequence of Thermincola sp. JR.</title>
        <authorList>
            <consortium name="US DOE Joint Genome Institute"/>
            <person name="Lucas S."/>
            <person name="Copeland A."/>
            <person name="Lapidus A."/>
            <person name="Cheng J.-F."/>
            <person name="Bruce D."/>
            <person name="Goodwin L."/>
            <person name="Pitluck S."/>
            <person name="Chertkov O."/>
            <person name="Detter J.C."/>
            <person name="Han C."/>
            <person name="Tapia R."/>
            <person name="Land M."/>
            <person name="Hauser L."/>
            <person name="Kyrpides N."/>
            <person name="Mikhailova N."/>
            <person name="Hazen T.C."/>
            <person name="Woyke T."/>
        </authorList>
    </citation>
    <scope>NUCLEOTIDE SEQUENCE [LARGE SCALE GENOMIC DNA]</scope>
    <source>
        <strain evidence="1 2">JR</strain>
    </source>
</reference>
<organism evidence="1 2">
    <name type="scientific">Thermincola potens (strain JR)</name>
    <dbReference type="NCBI Taxonomy" id="635013"/>
    <lineage>
        <taxon>Bacteria</taxon>
        <taxon>Bacillati</taxon>
        <taxon>Bacillota</taxon>
        <taxon>Clostridia</taxon>
        <taxon>Eubacteriales</taxon>
        <taxon>Thermincolaceae</taxon>
        <taxon>Thermincola</taxon>
    </lineage>
</organism>
<evidence type="ECO:0000313" key="2">
    <source>
        <dbReference type="Proteomes" id="UP000002377"/>
    </source>
</evidence>
<protein>
    <submittedName>
        <fullName evidence="1">Uncharacterized protein</fullName>
    </submittedName>
</protein>
<dbReference type="Proteomes" id="UP000002377">
    <property type="component" value="Chromosome"/>
</dbReference>
<accession>D5X9Q4</accession>
<gene>
    <name evidence="1" type="ordered locus">TherJR_0237</name>
</gene>
<sequence length="68" mass="7778">MGLCPKTDDCYLLNGANLLPVLKRQIETYYCTRNYDKCARFEIMLVGGKVPPTLLPNRNMCYSCRPSD</sequence>
<keyword evidence="2" id="KW-1185">Reference proteome</keyword>
<evidence type="ECO:0000313" key="1">
    <source>
        <dbReference type="EMBL" id="ADG81125.1"/>
    </source>
</evidence>
<dbReference type="KEGG" id="tjr:TherJR_0237"/>